<feature type="transmembrane region" description="Helical" evidence="6">
    <location>
        <begin position="76"/>
        <end position="97"/>
    </location>
</feature>
<keyword evidence="5 6" id="KW-0472">Membrane</keyword>
<keyword evidence="3 6" id="KW-0812">Transmembrane</keyword>
<accession>A0AAE1MTK8</accession>
<dbReference type="PANTHER" id="PTHR31218">
    <property type="entry name" value="WAT1-RELATED PROTEIN"/>
    <property type="match status" value="1"/>
</dbReference>
<feature type="transmembrane region" description="Helical" evidence="6">
    <location>
        <begin position="312"/>
        <end position="332"/>
    </location>
</feature>
<feature type="transmembrane region" description="Helical" evidence="6">
    <location>
        <begin position="219"/>
        <end position="240"/>
    </location>
</feature>
<dbReference type="GO" id="GO:0022857">
    <property type="term" value="F:transmembrane transporter activity"/>
    <property type="evidence" value="ECO:0007669"/>
    <property type="project" value="InterPro"/>
</dbReference>
<reference evidence="8" key="1">
    <citation type="submission" date="2023-10" db="EMBL/GenBank/DDBJ databases">
        <title>Chromosome-level genome of the transformable northern wattle, Acacia crassicarpa.</title>
        <authorList>
            <person name="Massaro I."/>
            <person name="Sinha N.R."/>
            <person name="Poethig S."/>
            <person name="Leichty A.R."/>
        </authorList>
    </citation>
    <scope>NUCLEOTIDE SEQUENCE</scope>
    <source>
        <strain evidence="8">Acra3RX</strain>
        <tissue evidence="8">Leaf</tissue>
    </source>
</reference>
<dbReference type="EMBL" id="JAWXYG010000003">
    <property type="protein sequence ID" value="KAK4276745.1"/>
    <property type="molecule type" value="Genomic_DNA"/>
</dbReference>
<protein>
    <recommendedName>
        <fullName evidence="6">WAT1-related protein</fullName>
    </recommendedName>
</protein>
<gene>
    <name evidence="8" type="ORF">QN277_014858</name>
</gene>
<name>A0AAE1MTK8_9FABA</name>
<evidence type="ECO:0000256" key="3">
    <source>
        <dbReference type="ARBA" id="ARBA00022692"/>
    </source>
</evidence>
<feature type="transmembrane region" description="Helical" evidence="6">
    <location>
        <begin position="103"/>
        <end position="125"/>
    </location>
</feature>
<evidence type="ECO:0000256" key="5">
    <source>
        <dbReference type="ARBA" id="ARBA00023136"/>
    </source>
</evidence>
<feature type="transmembrane region" description="Helical" evidence="6">
    <location>
        <begin position="137"/>
        <end position="157"/>
    </location>
</feature>
<feature type="transmembrane region" description="Helical" evidence="6">
    <location>
        <begin position="43"/>
        <end position="64"/>
    </location>
</feature>
<feature type="transmembrane region" description="Helical" evidence="6">
    <location>
        <begin position="12"/>
        <end position="31"/>
    </location>
</feature>
<comment type="caution">
    <text evidence="8">The sequence shown here is derived from an EMBL/GenBank/DDBJ whole genome shotgun (WGS) entry which is preliminary data.</text>
</comment>
<feature type="transmembrane region" description="Helical" evidence="6">
    <location>
        <begin position="285"/>
        <end position="306"/>
    </location>
</feature>
<dbReference type="InterPro" id="IPR000620">
    <property type="entry name" value="EamA_dom"/>
</dbReference>
<dbReference type="GO" id="GO:0016020">
    <property type="term" value="C:membrane"/>
    <property type="evidence" value="ECO:0007669"/>
    <property type="project" value="UniProtKB-SubCell"/>
</dbReference>
<proteinExistence type="inferred from homology"/>
<keyword evidence="4 6" id="KW-1133">Transmembrane helix</keyword>
<evidence type="ECO:0000256" key="6">
    <source>
        <dbReference type="RuleBase" id="RU363077"/>
    </source>
</evidence>
<evidence type="ECO:0000256" key="1">
    <source>
        <dbReference type="ARBA" id="ARBA00004141"/>
    </source>
</evidence>
<dbReference type="InterPro" id="IPR030184">
    <property type="entry name" value="WAT1-related"/>
</dbReference>
<organism evidence="8 9">
    <name type="scientific">Acacia crassicarpa</name>
    <name type="common">northern wattle</name>
    <dbReference type="NCBI Taxonomy" id="499986"/>
    <lineage>
        <taxon>Eukaryota</taxon>
        <taxon>Viridiplantae</taxon>
        <taxon>Streptophyta</taxon>
        <taxon>Embryophyta</taxon>
        <taxon>Tracheophyta</taxon>
        <taxon>Spermatophyta</taxon>
        <taxon>Magnoliopsida</taxon>
        <taxon>eudicotyledons</taxon>
        <taxon>Gunneridae</taxon>
        <taxon>Pentapetalae</taxon>
        <taxon>rosids</taxon>
        <taxon>fabids</taxon>
        <taxon>Fabales</taxon>
        <taxon>Fabaceae</taxon>
        <taxon>Caesalpinioideae</taxon>
        <taxon>mimosoid clade</taxon>
        <taxon>Acacieae</taxon>
        <taxon>Acacia</taxon>
    </lineage>
</organism>
<evidence type="ECO:0000259" key="7">
    <source>
        <dbReference type="Pfam" id="PF00892"/>
    </source>
</evidence>
<comment type="subcellular location">
    <subcellularLocation>
        <location evidence="1 6">Membrane</location>
        <topology evidence="1 6">Multi-pass membrane protein</topology>
    </subcellularLocation>
</comment>
<dbReference type="AlphaFoldDB" id="A0AAE1MTK8"/>
<keyword evidence="9" id="KW-1185">Reference proteome</keyword>
<dbReference type="InterPro" id="IPR037185">
    <property type="entry name" value="EmrE-like"/>
</dbReference>
<evidence type="ECO:0000256" key="4">
    <source>
        <dbReference type="ARBA" id="ARBA00022989"/>
    </source>
</evidence>
<evidence type="ECO:0000256" key="2">
    <source>
        <dbReference type="ARBA" id="ARBA00007635"/>
    </source>
</evidence>
<feature type="transmembrane region" description="Helical" evidence="6">
    <location>
        <begin position="256"/>
        <end position="273"/>
    </location>
</feature>
<sequence length="391" mass="42567">MSEKLGACLRDAKPYLLMVGLQFGSAGTYLLAKDALNKGMSHYVYIVYRNVIAAIALGPFALVLERKVRPKMTFRIFFEIMALAFVEVVVDQCFTLVGMKLTSASFVVALMNTVPSITFVVAVILRMETMKMKEIRCQAKVLGTVVTLGGALLMALYKGPIVDVVRGSSSGGGAGHPDNVNGDPSHWLLGFFATLLACIAFAAFYIMQAMTLRKYSAEMSLATWICLAGSFQSVGVAAYMERHRPQAWSLAWDSTFFAPVYAGIVTSGIQYYVQGVVMKTMGPVFVTAFNPLRMIIVTALACFLLSEQLHLGSLIGGGVVTVGLYLVAWGKYKELKHRHVMMPPSPPAKDTLHLPVTMTPITLVHDHKPHESVVVCDPNGVVDAHHVTSPK</sequence>
<feature type="transmembrane region" description="Helical" evidence="6">
    <location>
        <begin position="187"/>
        <end position="207"/>
    </location>
</feature>
<dbReference type="Proteomes" id="UP001293593">
    <property type="component" value="Unassembled WGS sequence"/>
</dbReference>
<dbReference type="Pfam" id="PF00892">
    <property type="entry name" value="EamA"/>
    <property type="match status" value="2"/>
</dbReference>
<comment type="similarity">
    <text evidence="2 6">Belongs to the drug/metabolite transporter (DMT) superfamily. Plant drug/metabolite exporter (P-DME) (TC 2.A.7.4) family.</text>
</comment>
<dbReference type="SUPFAM" id="SSF103481">
    <property type="entry name" value="Multidrug resistance efflux transporter EmrE"/>
    <property type="match status" value="2"/>
</dbReference>
<feature type="domain" description="EamA" evidence="7">
    <location>
        <begin position="15"/>
        <end position="154"/>
    </location>
</feature>
<feature type="domain" description="EamA" evidence="7">
    <location>
        <begin position="189"/>
        <end position="328"/>
    </location>
</feature>
<evidence type="ECO:0000313" key="8">
    <source>
        <dbReference type="EMBL" id="KAK4276745.1"/>
    </source>
</evidence>
<evidence type="ECO:0000313" key="9">
    <source>
        <dbReference type="Proteomes" id="UP001293593"/>
    </source>
</evidence>